<accession>A0A098G382</accession>
<evidence type="ECO:0008006" key="3">
    <source>
        <dbReference type="Google" id="ProtNLM"/>
    </source>
</evidence>
<dbReference type="AlphaFoldDB" id="A0A098G382"/>
<proteinExistence type="predicted"/>
<evidence type="ECO:0000313" key="1">
    <source>
        <dbReference type="EMBL" id="CEG56937.1"/>
    </source>
</evidence>
<dbReference type="Proteomes" id="UP000032430">
    <property type="component" value="Chromosome I"/>
</dbReference>
<name>A0A098G382_9GAMM</name>
<dbReference type="EMBL" id="LN614827">
    <property type="protein sequence ID" value="CEG56937.1"/>
    <property type="molecule type" value="Genomic_DNA"/>
</dbReference>
<dbReference type="STRING" id="1212491.LFA_4015"/>
<keyword evidence="2" id="KW-1185">Reference proteome</keyword>
<reference evidence="2" key="1">
    <citation type="submission" date="2014-09" db="EMBL/GenBank/DDBJ databases">
        <authorList>
            <person name="Gomez-Valero L."/>
        </authorList>
    </citation>
    <scope>NUCLEOTIDE SEQUENCE [LARGE SCALE GENOMIC DNA]</scope>
    <source>
        <strain evidence="2">ATCC700992</strain>
    </source>
</reference>
<dbReference type="HOGENOM" id="CLU_1956844_0_0_6"/>
<evidence type="ECO:0000313" key="2">
    <source>
        <dbReference type="Proteomes" id="UP000032430"/>
    </source>
</evidence>
<dbReference type="PROSITE" id="PS51257">
    <property type="entry name" value="PROKAR_LIPOPROTEIN"/>
    <property type="match status" value="1"/>
</dbReference>
<gene>
    <name evidence="1" type="ORF">LFA_4015</name>
</gene>
<dbReference type="KEGG" id="lfa:LFA_4015"/>
<organism evidence="1 2">
    <name type="scientific">Legionella fallonii LLAP-10</name>
    <dbReference type="NCBI Taxonomy" id="1212491"/>
    <lineage>
        <taxon>Bacteria</taxon>
        <taxon>Pseudomonadati</taxon>
        <taxon>Pseudomonadota</taxon>
        <taxon>Gammaproteobacteria</taxon>
        <taxon>Legionellales</taxon>
        <taxon>Legionellaceae</taxon>
        <taxon>Legionella</taxon>
    </lineage>
</organism>
<sequence>MNLLLRIACCMILLGLSGCIKQKIIGDPQTINLCKTICVQHLESCQQNCTNNCRMCSSASNYTSAKNFFKYVHEKQVQGGFISRGLNSYRDPLQCRKVTCNCTSDYTTCIQGCTGVIQKQLRSVPYCT</sequence>
<protein>
    <recommendedName>
        <fullName evidence="3">Acyltransferase</fullName>
    </recommendedName>
</protein>